<comment type="caution">
    <text evidence="2">The sequence shown here is derived from an EMBL/GenBank/DDBJ whole genome shotgun (WGS) entry which is preliminary data.</text>
</comment>
<sequence length="230" mass="25081">MSFQSFAPLPHELPAPPPHPPQQPHAQQPKPFRVLLAATGAILAFNPSRSIKLLKWHSKPQHNALTQIALLQCVLVLVLSFNFPMTDDPYRSAEAAGTQLFGMLAAQIVVVLVWPILALLGMVTGFVTRQRISFIDALSAAVAQTYLTTLWSVPLLILTISSNLVTPLTFGLFLVLSACGLVLPPVFGGLMLGASSSGRRTNMMLYVTLQLAVWVFPAAFYVFDVSGYYF</sequence>
<evidence type="ECO:0000313" key="2">
    <source>
        <dbReference type="EMBL" id="MFD2841097.1"/>
    </source>
</evidence>
<reference evidence="3" key="1">
    <citation type="journal article" date="2019" name="Int. J. Syst. Evol. Microbiol.">
        <title>The Global Catalogue of Microorganisms (GCM) 10K type strain sequencing project: providing services to taxonomists for standard genome sequencing and annotation.</title>
        <authorList>
            <consortium name="The Broad Institute Genomics Platform"/>
            <consortium name="The Broad Institute Genome Sequencing Center for Infectious Disease"/>
            <person name="Wu L."/>
            <person name="Ma J."/>
        </authorList>
    </citation>
    <scope>NUCLEOTIDE SEQUENCE [LARGE SCALE GENOMIC DNA]</scope>
    <source>
        <strain evidence="3">KCTC 33576</strain>
    </source>
</reference>
<organism evidence="2 3">
    <name type="scientific">Populibacterium corticicola</name>
    <dbReference type="NCBI Taxonomy" id="1812826"/>
    <lineage>
        <taxon>Bacteria</taxon>
        <taxon>Bacillati</taxon>
        <taxon>Actinomycetota</taxon>
        <taxon>Actinomycetes</taxon>
        <taxon>Micrococcales</taxon>
        <taxon>Jonesiaceae</taxon>
        <taxon>Populibacterium</taxon>
    </lineage>
</organism>
<dbReference type="EMBL" id="JBHUOP010000004">
    <property type="protein sequence ID" value="MFD2841097.1"/>
    <property type="molecule type" value="Genomic_DNA"/>
</dbReference>
<keyword evidence="1" id="KW-0472">Membrane</keyword>
<gene>
    <name evidence="2" type="ORF">ACFSYH_11050</name>
</gene>
<accession>A0ABW5XGX1</accession>
<feature type="transmembrane region" description="Helical" evidence="1">
    <location>
        <begin position="170"/>
        <end position="192"/>
    </location>
</feature>
<feature type="transmembrane region" description="Helical" evidence="1">
    <location>
        <begin position="134"/>
        <end position="158"/>
    </location>
</feature>
<feature type="transmembrane region" description="Helical" evidence="1">
    <location>
        <begin position="204"/>
        <end position="223"/>
    </location>
</feature>
<name>A0ABW5XGX1_9MICO</name>
<evidence type="ECO:0000256" key="1">
    <source>
        <dbReference type="SAM" id="Phobius"/>
    </source>
</evidence>
<evidence type="ECO:0000313" key="3">
    <source>
        <dbReference type="Proteomes" id="UP001597391"/>
    </source>
</evidence>
<keyword evidence="1" id="KW-0812">Transmembrane</keyword>
<keyword evidence="1" id="KW-1133">Transmembrane helix</keyword>
<feature type="transmembrane region" description="Helical" evidence="1">
    <location>
        <begin position="103"/>
        <end position="127"/>
    </location>
</feature>
<proteinExistence type="predicted"/>
<feature type="transmembrane region" description="Helical" evidence="1">
    <location>
        <begin position="64"/>
        <end position="83"/>
    </location>
</feature>
<protein>
    <recommendedName>
        <fullName evidence="4">Yip1 domain-containing protein</fullName>
    </recommendedName>
</protein>
<keyword evidence="3" id="KW-1185">Reference proteome</keyword>
<dbReference type="Proteomes" id="UP001597391">
    <property type="component" value="Unassembled WGS sequence"/>
</dbReference>
<dbReference type="RefSeq" id="WP_377467016.1">
    <property type="nucleotide sequence ID" value="NZ_JBHUOP010000004.1"/>
</dbReference>
<evidence type="ECO:0008006" key="4">
    <source>
        <dbReference type="Google" id="ProtNLM"/>
    </source>
</evidence>